<protein>
    <submittedName>
        <fullName evidence="2">Uncharacterized protein</fullName>
    </submittedName>
</protein>
<evidence type="ECO:0000313" key="3">
    <source>
        <dbReference type="Proteomes" id="UP001222118"/>
    </source>
</evidence>
<evidence type="ECO:0000313" key="2">
    <source>
        <dbReference type="EMBL" id="WDR05141.1"/>
    </source>
</evidence>
<evidence type="ECO:0000256" key="1">
    <source>
        <dbReference type="SAM" id="Phobius"/>
    </source>
</evidence>
<organism evidence="2 3">
    <name type="scientific">Devosia rhodophyticola</name>
    <dbReference type="NCBI Taxonomy" id="3026423"/>
    <lineage>
        <taxon>Bacteria</taxon>
        <taxon>Pseudomonadati</taxon>
        <taxon>Pseudomonadota</taxon>
        <taxon>Alphaproteobacteria</taxon>
        <taxon>Hyphomicrobiales</taxon>
        <taxon>Devosiaceae</taxon>
        <taxon>Devosia</taxon>
    </lineage>
</organism>
<keyword evidence="1" id="KW-0812">Transmembrane</keyword>
<reference evidence="2 3" key="1">
    <citation type="submission" date="2023-02" db="EMBL/GenBank/DDBJ databases">
        <title>Devosia chondri sp. nov., isolated from the phycosphere of marine algae.</title>
        <authorList>
            <person name="Kim J.M."/>
            <person name="Lee J.K."/>
            <person name="Choi B.J."/>
            <person name="Bayburt H."/>
            <person name="Jeon C.O."/>
        </authorList>
    </citation>
    <scope>NUCLEOTIDE SEQUENCE [LARGE SCALE GENOMIC DNA]</scope>
    <source>
        <strain evidence="2 3">G2-5</strain>
    </source>
</reference>
<accession>A0ABY7YUZ5</accession>
<keyword evidence="1" id="KW-1133">Transmembrane helix</keyword>
<dbReference type="Proteomes" id="UP001222118">
    <property type="component" value="Chromosome"/>
</dbReference>
<sequence>MHKSTSGQRKSFKLYAIASSALVVCGAVMALLVGVTPASAASLARTIDPQIAAFMVPLTMLVFAILFEVARISWRGAIPKQAPAPRNVRQYWKPGQGEG</sequence>
<dbReference type="RefSeq" id="WP_282210660.1">
    <property type="nucleotide sequence ID" value="NZ_CP118247.1"/>
</dbReference>
<proteinExistence type="predicted"/>
<gene>
    <name evidence="2" type="ORF">PSQ90_12685</name>
</gene>
<keyword evidence="1" id="KW-0472">Membrane</keyword>
<dbReference type="EMBL" id="CP118247">
    <property type="protein sequence ID" value="WDR05141.1"/>
    <property type="molecule type" value="Genomic_DNA"/>
</dbReference>
<keyword evidence="3" id="KW-1185">Reference proteome</keyword>
<name>A0ABY7YUZ5_9HYPH</name>
<feature type="transmembrane region" description="Helical" evidence="1">
    <location>
        <begin position="50"/>
        <end position="70"/>
    </location>
</feature>